<keyword evidence="1" id="KW-0479">Metal-binding</keyword>
<evidence type="ECO:0000256" key="2">
    <source>
        <dbReference type="ARBA" id="ARBA00022833"/>
    </source>
</evidence>
<organism evidence="5 6">
    <name type="scientific">Baekduia soli</name>
    <dbReference type="NCBI Taxonomy" id="496014"/>
    <lineage>
        <taxon>Bacteria</taxon>
        <taxon>Bacillati</taxon>
        <taxon>Actinomycetota</taxon>
        <taxon>Thermoleophilia</taxon>
        <taxon>Solirubrobacterales</taxon>
        <taxon>Baekduiaceae</taxon>
        <taxon>Baekduia</taxon>
    </lineage>
</organism>
<dbReference type="InterPro" id="IPR020843">
    <property type="entry name" value="ER"/>
</dbReference>
<protein>
    <submittedName>
        <fullName evidence="5">Zinc-binding dehydrogenase</fullName>
    </submittedName>
</protein>
<dbReference type="GO" id="GO:0046872">
    <property type="term" value="F:metal ion binding"/>
    <property type="evidence" value="ECO:0007669"/>
    <property type="project" value="UniProtKB-KW"/>
</dbReference>
<dbReference type="Pfam" id="PF00107">
    <property type="entry name" value="ADH_zinc_N"/>
    <property type="match status" value="1"/>
</dbReference>
<dbReference type="InterPro" id="IPR013149">
    <property type="entry name" value="ADH-like_C"/>
</dbReference>
<dbReference type="InterPro" id="IPR036291">
    <property type="entry name" value="NAD(P)-bd_dom_sf"/>
</dbReference>
<keyword evidence="3" id="KW-0560">Oxidoreductase</keyword>
<sequence>MPKARTSRAVVQTDRQTFEVHEFERPATGPDDAILRLELCGICGSDIEQYDGRFDDLGWTTGPTIPGHEPLGIIDEIGERAARRWGVAKGDRVAVEPLIPCGDCEACRAGQTTKCTGWGRMYSYGLLGTDVRPSILGGYSEYLYLHPNTVLHKMSREMPASVAVLFNPLAAGVRWATSESDLRLGDTIVVLGAGQRGLSCVIAARAAGAAKIIVTDLARSSDKLDFALELGAHAAIVADEEDVVERVMQITGGRGADVAVDVTPVAVQPIVDALDFVRPGGTIVVAGVKGGPHVPLDSDKLLHKSITLRGVFTVDTPAYRQAIRLLEEGGQPFERIHTASYPLERAEEAIHHLAGRTDGLRPAINVAIAPHGTP</sequence>
<dbReference type="EMBL" id="CP042430">
    <property type="protein sequence ID" value="QEC48132.1"/>
    <property type="molecule type" value="Genomic_DNA"/>
</dbReference>
<dbReference type="SUPFAM" id="SSF50129">
    <property type="entry name" value="GroES-like"/>
    <property type="match status" value="1"/>
</dbReference>
<proteinExistence type="predicted"/>
<accession>A0A5B8U652</accession>
<dbReference type="PANTHER" id="PTHR43401">
    <property type="entry name" value="L-THREONINE 3-DEHYDROGENASE"/>
    <property type="match status" value="1"/>
</dbReference>
<dbReference type="Proteomes" id="UP000321805">
    <property type="component" value="Chromosome"/>
</dbReference>
<dbReference type="PANTHER" id="PTHR43401:SF2">
    <property type="entry name" value="L-THREONINE 3-DEHYDROGENASE"/>
    <property type="match status" value="1"/>
</dbReference>
<dbReference type="SMART" id="SM00829">
    <property type="entry name" value="PKS_ER"/>
    <property type="match status" value="1"/>
</dbReference>
<evidence type="ECO:0000259" key="4">
    <source>
        <dbReference type="SMART" id="SM00829"/>
    </source>
</evidence>
<dbReference type="InterPro" id="IPR050129">
    <property type="entry name" value="Zn_alcohol_dh"/>
</dbReference>
<dbReference type="RefSeq" id="WP_146919335.1">
    <property type="nucleotide sequence ID" value="NZ_CP042430.1"/>
</dbReference>
<evidence type="ECO:0000256" key="3">
    <source>
        <dbReference type="ARBA" id="ARBA00023002"/>
    </source>
</evidence>
<evidence type="ECO:0000256" key="1">
    <source>
        <dbReference type="ARBA" id="ARBA00022723"/>
    </source>
</evidence>
<dbReference type="Pfam" id="PF08240">
    <property type="entry name" value="ADH_N"/>
    <property type="match status" value="1"/>
</dbReference>
<dbReference type="SUPFAM" id="SSF51735">
    <property type="entry name" value="NAD(P)-binding Rossmann-fold domains"/>
    <property type="match status" value="1"/>
</dbReference>
<dbReference type="Gene3D" id="3.40.50.720">
    <property type="entry name" value="NAD(P)-binding Rossmann-like Domain"/>
    <property type="match status" value="1"/>
</dbReference>
<evidence type="ECO:0000313" key="6">
    <source>
        <dbReference type="Proteomes" id="UP000321805"/>
    </source>
</evidence>
<reference evidence="5 6" key="1">
    <citation type="journal article" date="2018" name="J. Microbiol.">
        <title>Baekduia soli gen. nov., sp. nov., a novel bacterium isolated from the soil of Baekdu Mountain and proposal of a novel family name, Baekduiaceae fam. nov.</title>
        <authorList>
            <person name="An D.S."/>
            <person name="Siddiqi M.Z."/>
            <person name="Kim K.H."/>
            <person name="Yu H.S."/>
            <person name="Im W.T."/>
        </authorList>
    </citation>
    <scope>NUCLEOTIDE SEQUENCE [LARGE SCALE GENOMIC DNA]</scope>
    <source>
        <strain evidence="5 6">BR7-21</strain>
    </source>
</reference>
<dbReference type="InterPro" id="IPR013154">
    <property type="entry name" value="ADH-like_N"/>
</dbReference>
<keyword evidence="6" id="KW-1185">Reference proteome</keyword>
<dbReference type="OrthoDB" id="9797931at2"/>
<dbReference type="InterPro" id="IPR011032">
    <property type="entry name" value="GroES-like_sf"/>
</dbReference>
<dbReference type="GO" id="GO:0016491">
    <property type="term" value="F:oxidoreductase activity"/>
    <property type="evidence" value="ECO:0007669"/>
    <property type="project" value="UniProtKB-KW"/>
</dbReference>
<dbReference type="Gene3D" id="3.90.180.10">
    <property type="entry name" value="Medium-chain alcohol dehydrogenases, catalytic domain"/>
    <property type="match status" value="1"/>
</dbReference>
<name>A0A5B8U652_9ACTN</name>
<dbReference type="KEGG" id="bsol:FSW04_11510"/>
<keyword evidence="2" id="KW-0862">Zinc</keyword>
<gene>
    <name evidence="5" type="ORF">FSW04_11510</name>
</gene>
<feature type="domain" description="Enoyl reductase (ER)" evidence="4">
    <location>
        <begin position="13"/>
        <end position="360"/>
    </location>
</feature>
<evidence type="ECO:0000313" key="5">
    <source>
        <dbReference type="EMBL" id="QEC48132.1"/>
    </source>
</evidence>
<dbReference type="AlphaFoldDB" id="A0A5B8U652"/>